<name>A0A2I8EJL2_9BURK</name>
<evidence type="ECO:0000313" key="5">
    <source>
        <dbReference type="Proteomes" id="UP000243502"/>
    </source>
</evidence>
<evidence type="ECO:0000259" key="3">
    <source>
        <dbReference type="Pfam" id="PF03807"/>
    </source>
</evidence>
<protein>
    <submittedName>
        <fullName evidence="4">NADP oxidoreductase</fullName>
    </submittedName>
</protein>
<dbReference type="Gene3D" id="3.40.50.720">
    <property type="entry name" value="NAD(P)-binding Rossmann-like Domain"/>
    <property type="match status" value="1"/>
</dbReference>
<accession>A0A2I8EJL2</accession>
<feature type="domain" description="Pyrroline-5-carboxylate reductase catalytic N-terminal" evidence="3">
    <location>
        <begin position="3"/>
        <end position="93"/>
    </location>
</feature>
<dbReference type="InterPro" id="IPR036291">
    <property type="entry name" value="NAD(P)-bd_dom_sf"/>
</dbReference>
<dbReference type="InterPro" id="IPR028939">
    <property type="entry name" value="P5C_Rdtase_cat_N"/>
</dbReference>
<evidence type="ECO:0000256" key="2">
    <source>
        <dbReference type="SAM" id="MobiDB-lite"/>
    </source>
</evidence>
<dbReference type="Pfam" id="PF03807">
    <property type="entry name" value="F420_oxidored"/>
    <property type="match status" value="1"/>
</dbReference>
<evidence type="ECO:0000256" key="1">
    <source>
        <dbReference type="ARBA" id="ARBA00023002"/>
    </source>
</evidence>
<evidence type="ECO:0000313" key="4">
    <source>
        <dbReference type="EMBL" id="AUT59511.1"/>
    </source>
</evidence>
<reference evidence="4 5" key="1">
    <citation type="submission" date="2018-01" db="EMBL/GenBank/DDBJ databases">
        <title>Species boundaries and ecological features among Paraburkholderia terrae DSMZ17804T, P. hospita DSMZ17164T and P. caribensis DSMZ13236T.</title>
        <authorList>
            <person name="Pratama A.A."/>
        </authorList>
    </citation>
    <scope>NUCLEOTIDE SEQUENCE [LARGE SCALE GENOMIC DNA]</scope>
    <source>
        <strain evidence="4 5">DSM 17804</strain>
    </source>
</reference>
<dbReference type="KEGG" id="pter:C2L65_07785"/>
<dbReference type="EMBL" id="CP026111">
    <property type="protein sequence ID" value="AUT59511.1"/>
    <property type="molecule type" value="Genomic_DNA"/>
</dbReference>
<dbReference type="RefSeq" id="WP_042313654.1">
    <property type="nucleotide sequence ID" value="NZ_CP026111.1"/>
</dbReference>
<feature type="region of interest" description="Disordered" evidence="2">
    <location>
        <begin position="204"/>
        <end position="231"/>
    </location>
</feature>
<dbReference type="AlphaFoldDB" id="A0A2I8EJL2"/>
<feature type="compositionally biased region" description="Basic and acidic residues" evidence="2">
    <location>
        <begin position="205"/>
        <end position="216"/>
    </location>
</feature>
<dbReference type="SUPFAM" id="SSF51735">
    <property type="entry name" value="NAD(P)-binding Rossmann-fold domains"/>
    <property type="match status" value="1"/>
</dbReference>
<dbReference type="GO" id="GO:0016491">
    <property type="term" value="F:oxidoreductase activity"/>
    <property type="evidence" value="ECO:0007669"/>
    <property type="project" value="UniProtKB-KW"/>
</dbReference>
<dbReference type="Proteomes" id="UP000243502">
    <property type="component" value="Chromosome 1"/>
</dbReference>
<organism evidence="4 5">
    <name type="scientific">Paraburkholderia terrae</name>
    <dbReference type="NCBI Taxonomy" id="311230"/>
    <lineage>
        <taxon>Bacteria</taxon>
        <taxon>Pseudomonadati</taxon>
        <taxon>Pseudomonadota</taxon>
        <taxon>Betaproteobacteria</taxon>
        <taxon>Burkholderiales</taxon>
        <taxon>Burkholderiaceae</taxon>
        <taxon>Paraburkholderia</taxon>
    </lineage>
</organism>
<sequence>MNISIIGAGNIGKVLARRFVENGHAVRIANSRGAASLREIAKETGATASDVQDIVADADVIVVTIPQARVTNLPKGLFENAKSSAVVVDTGNYYPRQRDGRIEGIEMGAPESRWVEEQIGHTVVKAFNNIYAAHLEGMGKPAGTSGRIALPVAGDDPTAKEVVFGLVDQIGFDPVDAGTIADSWRQQPGSPVYTGDFDVQGVKDALARATRERTESWKATPTSPGTFDRPA</sequence>
<dbReference type="OrthoDB" id="5499754at2"/>
<proteinExistence type="predicted"/>
<gene>
    <name evidence="4" type="ORF">C2L65_07785</name>
</gene>
<dbReference type="PANTHER" id="PTHR14239">
    <property type="entry name" value="DUDULIN-RELATED"/>
    <property type="match status" value="1"/>
</dbReference>
<dbReference type="InterPro" id="IPR051267">
    <property type="entry name" value="STEAP_metalloreductase"/>
</dbReference>
<dbReference type="PANTHER" id="PTHR14239:SF10">
    <property type="entry name" value="REDUCTASE"/>
    <property type="match status" value="1"/>
</dbReference>
<keyword evidence="1" id="KW-0560">Oxidoreductase</keyword>